<evidence type="ECO:0000313" key="3">
    <source>
        <dbReference type="Proteomes" id="UP000283387"/>
    </source>
</evidence>
<name>A0A419W4I8_9BACT</name>
<comment type="caution">
    <text evidence="2">The sequence shown here is derived from an EMBL/GenBank/DDBJ whole genome shotgun (WGS) entry which is preliminary data.</text>
</comment>
<dbReference type="Pfam" id="PF03009">
    <property type="entry name" value="GDPD"/>
    <property type="match status" value="1"/>
</dbReference>
<dbReference type="Gene3D" id="3.20.20.190">
    <property type="entry name" value="Phosphatidylinositol (PI) phosphodiesterase"/>
    <property type="match status" value="1"/>
</dbReference>
<evidence type="ECO:0000313" key="2">
    <source>
        <dbReference type="EMBL" id="RKD90365.1"/>
    </source>
</evidence>
<dbReference type="GO" id="GO:0006644">
    <property type="term" value="P:phospholipid metabolic process"/>
    <property type="evidence" value="ECO:0007669"/>
    <property type="project" value="TreeGrafter"/>
</dbReference>
<dbReference type="EMBL" id="RAPN01000001">
    <property type="protein sequence ID" value="RKD90365.1"/>
    <property type="molecule type" value="Genomic_DNA"/>
</dbReference>
<dbReference type="PANTHER" id="PTHR46320:SF1">
    <property type="entry name" value="GLYCEROPHOSPHODIESTER PHOSPHODIESTERASE 1"/>
    <property type="match status" value="1"/>
</dbReference>
<dbReference type="PROSITE" id="PS51257">
    <property type="entry name" value="PROKAR_LIPOPROTEIN"/>
    <property type="match status" value="1"/>
</dbReference>
<protein>
    <submittedName>
        <fullName evidence="2">Glycerophosphoryl diester phosphodiesterase</fullName>
    </submittedName>
</protein>
<feature type="domain" description="GP-PDE" evidence="1">
    <location>
        <begin position="40"/>
        <end position="277"/>
    </location>
</feature>
<dbReference type="AlphaFoldDB" id="A0A419W4I8"/>
<keyword evidence="3" id="KW-1185">Reference proteome</keyword>
<dbReference type="CDD" id="cd08566">
    <property type="entry name" value="GDPD_AtGDE_like"/>
    <property type="match status" value="1"/>
</dbReference>
<dbReference type="PROSITE" id="PS51704">
    <property type="entry name" value="GP_PDE"/>
    <property type="match status" value="1"/>
</dbReference>
<gene>
    <name evidence="2" type="ORF">BC643_0702</name>
</gene>
<dbReference type="GO" id="GO:0008889">
    <property type="term" value="F:glycerophosphodiester phosphodiesterase activity"/>
    <property type="evidence" value="ECO:0007669"/>
    <property type="project" value="TreeGrafter"/>
</dbReference>
<dbReference type="RefSeq" id="WP_120271776.1">
    <property type="nucleotide sequence ID" value="NZ_RAPN01000001.1"/>
</dbReference>
<dbReference type="InterPro" id="IPR030395">
    <property type="entry name" value="GP_PDE_dom"/>
</dbReference>
<dbReference type="Proteomes" id="UP000283387">
    <property type="component" value="Unassembled WGS sequence"/>
</dbReference>
<dbReference type="SUPFAM" id="SSF51695">
    <property type="entry name" value="PLC-like phosphodiesterases"/>
    <property type="match status" value="1"/>
</dbReference>
<proteinExistence type="predicted"/>
<reference evidence="2 3" key="1">
    <citation type="submission" date="2018-09" db="EMBL/GenBank/DDBJ databases">
        <title>Genomic Encyclopedia of Archaeal and Bacterial Type Strains, Phase II (KMG-II): from individual species to whole genera.</title>
        <authorList>
            <person name="Goeker M."/>
        </authorList>
    </citation>
    <scope>NUCLEOTIDE SEQUENCE [LARGE SCALE GENOMIC DNA]</scope>
    <source>
        <strain evidence="2 3">DSM 27148</strain>
    </source>
</reference>
<organism evidence="2 3">
    <name type="scientific">Mangrovibacterium diazotrophicum</name>
    <dbReference type="NCBI Taxonomy" id="1261403"/>
    <lineage>
        <taxon>Bacteria</taxon>
        <taxon>Pseudomonadati</taxon>
        <taxon>Bacteroidota</taxon>
        <taxon>Bacteroidia</taxon>
        <taxon>Marinilabiliales</taxon>
        <taxon>Prolixibacteraceae</taxon>
        <taxon>Mangrovibacterium</taxon>
    </lineage>
</organism>
<accession>A0A419W4I8</accession>
<dbReference type="PANTHER" id="PTHR46320">
    <property type="entry name" value="GLYCEROPHOSPHODIESTER PHOSPHODIESTERASE 1"/>
    <property type="match status" value="1"/>
</dbReference>
<sequence length="284" mass="31732">MKTSFSLLSLLILFVAVSCKPGNKVDQIVKEVRDAHSNTVIVAAHRAAHNGHPENSLSAAQHAIDLGLDIIEVDLKVSSDGVPFLMHDRTIDRTTTGTGDPESFTWAELQQFHLKMRDGTVTDEKIPAFEDILNLVHGKVMVDIDIKTSRLKPIADVVAKTDCQKQVIYFDDDYESLKQVLSYDPNAMVMPRAYSYEMADSALQIFKPVAIHIDSKFYSPELTKLIRDHDARVWINALGDGDALIVDGKTDVAIKELTKYQANMIQTDQPKKVLEYLKSNGLHQ</sequence>
<dbReference type="GO" id="GO:0070291">
    <property type="term" value="P:N-acylethanolamine metabolic process"/>
    <property type="evidence" value="ECO:0007669"/>
    <property type="project" value="TreeGrafter"/>
</dbReference>
<dbReference type="GO" id="GO:0006580">
    <property type="term" value="P:ethanolamine metabolic process"/>
    <property type="evidence" value="ECO:0007669"/>
    <property type="project" value="TreeGrafter"/>
</dbReference>
<dbReference type="OrthoDB" id="384721at2"/>
<evidence type="ECO:0000259" key="1">
    <source>
        <dbReference type="PROSITE" id="PS51704"/>
    </source>
</evidence>
<dbReference type="GO" id="GO:0005886">
    <property type="term" value="C:plasma membrane"/>
    <property type="evidence" value="ECO:0007669"/>
    <property type="project" value="TreeGrafter"/>
</dbReference>
<dbReference type="InterPro" id="IPR017946">
    <property type="entry name" value="PLC-like_Pdiesterase_TIM-brl"/>
</dbReference>